<evidence type="ECO:0000313" key="2">
    <source>
        <dbReference type="Proteomes" id="UP001630127"/>
    </source>
</evidence>
<sequence length="146" mass="17307">MRRICHIMCRPEKSVYVSEWRHLPCRFALNLYDEEFPSRSLQKNIKNSGQTLALGFKELRVWFMKRFILSVNIKQYRIKHLRISNLWTYMRNQTSCQFKEMESCKQAYVFLAASYSDLDAPFSGDIGIIIIITLLLPRIIQFCTGE</sequence>
<comment type="caution">
    <text evidence="1">The sequence shown here is derived from an EMBL/GenBank/DDBJ whole genome shotgun (WGS) entry which is preliminary data.</text>
</comment>
<accession>A0ABD3B456</accession>
<keyword evidence="2" id="KW-1185">Reference proteome</keyword>
<protein>
    <recommendedName>
        <fullName evidence="3">Maturase K</fullName>
    </recommendedName>
</protein>
<name>A0ABD3B456_9GENT</name>
<gene>
    <name evidence="1" type="ORF">ACH5RR_001670</name>
</gene>
<dbReference type="Proteomes" id="UP001630127">
    <property type="component" value="Unassembled WGS sequence"/>
</dbReference>
<organism evidence="1 2">
    <name type="scientific">Cinchona calisaya</name>
    <dbReference type="NCBI Taxonomy" id="153742"/>
    <lineage>
        <taxon>Eukaryota</taxon>
        <taxon>Viridiplantae</taxon>
        <taxon>Streptophyta</taxon>
        <taxon>Embryophyta</taxon>
        <taxon>Tracheophyta</taxon>
        <taxon>Spermatophyta</taxon>
        <taxon>Magnoliopsida</taxon>
        <taxon>eudicotyledons</taxon>
        <taxon>Gunneridae</taxon>
        <taxon>Pentapetalae</taxon>
        <taxon>asterids</taxon>
        <taxon>lamiids</taxon>
        <taxon>Gentianales</taxon>
        <taxon>Rubiaceae</taxon>
        <taxon>Cinchonoideae</taxon>
        <taxon>Cinchoneae</taxon>
        <taxon>Cinchona</taxon>
    </lineage>
</organism>
<proteinExistence type="predicted"/>
<dbReference type="EMBL" id="JBJUIK010000001">
    <property type="protein sequence ID" value="KAL3538304.1"/>
    <property type="molecule type" value="Genomic_DNA"/>
</dbReference>
<evidence type="ECO:0008006" key="3">
    <source>
        <dbReference type="Google" id="ProtNLM"/>
    </source>
</evidence>
<evidence type="ECO:0000313" key="1">
    <source>
        <dbReference type="EMBL" id="KAL3538304.1"/>
    </source>
</evidence>
<dbReference type="AlphaFoldDB" id="A0ABD3B456"/>
<reference evidence="1 2" key="1">
    <citation type="submission" date="2024-11" db="EMBL/GenBank/DDBJ databases">
        <title>A near-complete genome assembly of Cinchona calisaya.</title>
        <authorList>
            <person name="Lian D.C."/>
            <person name="Zhao X.W."/>
            <person name="Wei L."/>
        </authorList>
    </citation>
    <scope>NUCLEOTIDE SEQUENCE [LARGE SCALE GENOMIC DNA]</scope>
    <source>
        <tissue evidence="1">Nenye</tissue>
    </source>
</reference>